<dbReference type="Proteomes" id="UP000235145">
    <property type="component" value="Unassembled WGS sequence"/>
</dbReference>
<comment type="subcellular location">
    <subcellularLocation>
        <location evidence="1">Membrane</location>
        <topology evidence="1">Single-pass membrane protein</topology>
    </subcellularLocation>
</comment>
<dbReference type="OrthoDB" id="2017114at2759"/>
<evidence type="ECO:0000256" key="7">
    <source>
        <dbReference type="ARBA" id="ARBA00022729"/>
    </source>
</evidence>
<feature type="binding site" evidence="15">
    <location>
        <position position="608"/>
    </location>
    <ligand>
        <name>ATP</name>
        <dbReference type="ChEBI" id="CHEBI:30616"/>
    </ligand>
</feature>
<gene>
    <name evidence="19" type="ORF">LSAT_V11C400195490</name>
</gene>
<dbReference type="PROSITE" id="PS00108">
    <property type="entry name" value="PROTEIN_KINASE_ST"/>
    <property type="match status" value="1"/>
</dbReference>
<dbReference type="InterPro" id="IPR032675">
    <property type="entry name" value="LRR_dom_sf"/>
</dbReference>
<evidence type="ECO:0000256" key="2">
    <source>
        <dbReference type="ARBA" id="ARBA00022527"/>
    </source>
</evidence>
<keyword evidence="12 16" id="KW-1133">Transmembrane helix</keyword>
<evidence type="ECO:0000259" key="18">
    <source>
        <dbReference type="PROSITE" id="PS50011"/>
    </source>
</evidence>
<dbReference type="Pfam" id="PF12819">
    <property type="entry name" value="Malectin_like"/>
    <property type="match status" value="1"/>
</dbReference>
<dbReference type="Pfam" id="PF12799">
    <property type="entry name" value="LRR_4"/>
    <property type="match status" value="1"/>
</dbReference>
<feature type="signal peptide" evidence="17">
    <location>
        <begin position="1"/>
        <end position="19"/>
    </location>
</feature>
<evidence type="ECO:0000313" key="20">
    <source>
        <dbReference type="Proteomes" id="UP000235145"/>
    </source>
</evidence>
<dbReference type="InterPro" id="IPR024788">
    <property type="entry name" value="Malectin-like_Carb-bd_dom"/>
</dbReference>
<feature type="transmembrane region" description="Helical" evidence="16">
    <location>
        <begin position="514"/>
        <end position="538"/>
    </location>
</feature>
<keyword evidence="7 17" id="KW-0732">Signal</keyword>
<protein>
    <recommendedName>
        <fullName evidence="18">Protein kinase domain-containing protein</fullName>
    </recommendedName>
</protein>
<dbReference type="PANTHER" id="PTHR45631">
    <property type="entry name" value="OS07G0107800 PROTEIN-RELATED"/>
    <property type="match status" value="1"/>
</dbReference>
<dbReference type="GO" id="GO:0016020">
    <property type="term" value="C:membrane"/>
    <property type="evidence" value="ECO:0007669"/>
    <property type="project" value="UniProtKB-SubCell"/>
</dbReference>
<evidence type="ECO:0000256" key="10">
    <source>
        <dbReference type="ARBA" id="ARBA00022777"/>
    </source>
</evidence>
<dbReference type="PROSITE" id="PS00107">
    <property type="entry name" value="PROTEIN_KINASE_ATP"/>
    <property type="match status" value="1"/>
</dbReference>
<dbReference type="InterPro" id="IPR001245">
    <property type="entry name" value="Ser-Thr/Tyr_kinase_cat_dom"/>
</dbReference>
<evidence type="ECO:0000256" key="14">
    <source>
        <dbReference type="ARBA" id="ARBA00023170"/>
    </source>
</evidence>
<keyword evidence="11 15" id="KW-0067">ATP-binding</keyword>
<dbReference type="SMART" id="SM00220">
    <property type="entry name" value="S_TKc"/>
    <property type="match status" value="1"/>
</dbReference>
<evidence type="ECO:0000256" key="11">
    <source>
        <dbReference type="ARBA" id="ARBA00022840"/>
    </source>
</evidence>
<dbReference type="InterPro" id="IPR025875">
    <property type="entry name" value="Leu-rich_rpt_4"/>
</dbReference>
<keyword evidence="8" id="KW-0677">Repeat</keyword>
<evidence type="ECO:0000256" key="13">
    <source>
        <dbReference type="ARBA" id="ARBA00023136"/>
    </source>
</evidence>
<evidence type="ECO:0000256" key="5">
    <source>
        <dbReference type="ARBA" id="ARBA00022679"/>
    </source>
</evidence>
<keyword evidence="9 15" id="KW-0547">Nucleotide-binding</keyword>
<dbReference type="FunFam" id="1.10.510.10:FF:000146">
    <property type="entry name" value="LRR receptor-like serine/threonine-protein kinase IOS1"/>
    <property type="match status" value="1"/>
</dbReference>
<evidence type="ECO:0000256" key="4">
    <source>
        <dbReference type="ARBA" id="ARBA00022614"/>
    </source>
</evidence>
<evidence type="ECO:0000256" key="8">
    <source>
        <dbReference type="ARBA" id="ARBA00022737"/>
    </source>
</evidence>
<dbReference type="AlphaFoldDB" id="A0A9R1VT75"/>
<dbReference type="InterPro" id="IPR017441">
    <property type="entry name" value="Protein_kinase_ATP_BS"/>
</dbReference>
<dbReference type="GO" id="GO:0005524">
    <property type="term" value="F:ATP binding"/>
    <property type="evidence" value="ECO:0007669"/>
    <property type="project" value="UniProtKB-UniRule"/>
</dbReference>
<dbReference type="CDD" id="cd14066">
    <property type="entry name" value="STKc_IRAK"/>
    <property type="match status" value="1"/>
</dbReference>
<keyword evidence="3" id="KW-0597">Phosphoprotein</keyword>
<dbReference type="InterPro" id="IPR000719">
    <property type="entry name" value="Prot_kinase_dom"/>
</dbReference>
<dbReference type="Gene3D" id="3.30.200.20">
    <property type="entry name" value="Phosphorylase Kinase, domain 1"/>
    <property type="match status" value="1"/>
</dbReference>
<dbReference type="EMBL" id="NBSK02000004">
    <property type="protein sequence ID" value="KAJ0210435.1"/>
    <property type="molecule type" value="Genomic_DNA"/>
</dbReference>
<evidence type="ECO:0000256" key="12">
    <source>
        <dbReference type="ARBA" id="ARBA00022989"/>
    </source>
</evidence>
<dbReference type="PROSITE" id="PS50011">
    <property type="entry name" value="PROTEIN_KINASE_DOM"/>
    <property type="match status" value="1"/>
</dbReference>
<dbReference type="InterPro" id="IPR008271">
    <property type="entry name" value="Ser/Thr_kinase_AS"/>
</dbReference>
<evidence type="ECO:0000256" key="6">
    <source>
        <dbReference type="ARBA" id="ARBA00022692"/>
    </source>
</evidence>
<dbReference type="PANTHER" id="PTHR45631:SF202">
    <property type="entry name" value="SENESCENCE-INDUCED RECEPTOR-LIKE SERINE_THREONINE-PROTEIN KINASE"/>
    <property type="match status" value="1"/>
</dbReference>
<dbReference type="SUPFAM" id="SSF56112">
    <property type="entry name" value="Protein kinase-like (PK-like)"/>
    <property type="match status" value="1"/>
</dbReference>
<dbReference type="SUPFAM" id="SSF52058">
    <property type="entry name" value="L domain-like"/>
    <property type="match status" value="1"/>
</dbReference>
<dbReference type="InterPro" id="IPR011009">
    <property type="entry name" value="Kinase-like_dom_sf"/>
</dbReference>
<comment type="caution">
    <text evidence="19">The sequence shown here is derived from an EMBL/GenBank/DDBJ whole genome shotgun (WGS) entry which is preliminary data.</text>
</comment>
<feature type="chain" id="PRO_5040181169" description="Protein kinase domain-containing protein" evidence="17">
    <location>
        <begin position="20"/>
        <end position="876"/>
    </location>
</feature>
<evidence type="ECO:0000256" key="1">
    <source>
        <dbReference type="ARBA" id="ARBA00004167"/>
    </source>
</evidence>
<evidence type="ECO:0000256" key="15">
    <source>
        <dbReference type="PROSITE-ProRule" id="PRU10141"/>
    </source>
</evidence>
<keyword evidence="20" id="KW-1185">Reference proteome</keyword>
<proteinExistence type="predicted"/>
<evidence type="ECO:0000256" key="3">
    <source>
        <dbReference type="ARBA" id="ARBA00022553"/>
    </source>
</evidence>
<sequence>MNFQSLVTILVLLGVFVDAQNDQSGFISIDCGIAKGSTYTDQVTGINYISDAEFRDTGEIHSIMPAYNSLDIYKHATTLTSFPQNTRNCYTLKPTQGKGNRYLIRTSFMYGNYDLKGQLPEFDVYLGPDYWDTMKFNSSSQPKTMEIIHVSSTDYIHLCLVNIGRGTPFISAIELRLVAGDMYKETDFGSLYLYARANFGTTLGTVRYNDDKYDRVWSPINLFDSTFLYTREQVSVGLSNVFDPPSEVMSSAATPRNPNDPFKIEWDPFNTNDKFFIYMHFAEVELLKRNQTREFNIYLNGNLSYGPFSPIYLNTASIYSTAPETIAPRYTLTINKTKNSTLPPIINALELYVLKQLTQRQTDHHDVVAIGSIKSYYRITRNWQGDPCAPQEFVWDGVRCSYNDTEMSRITFLNLSTSGIKGKIDHGFSYLTMIETLDLSNNNLTGTVPDFLSGMKFLKVLNLRGNNFIGPIPEELLAKSNNGSLSISFDGQSTDEEASSCVMNRCKNKKDKKFIVPVIATVASLFVILAAITTIWIINKQKAHGSIRQSNLHTNKSKTSSDGLEIKRQKFTYSEVQSITDNFKVVIGKGGFGEVYHGYIGDVQVAVKMLSASFQQGDKEFQAEANLLMSVHHKNLTTLVGYCNEGNHKGIIYDYIANGNLENHIFDTSLSVLNWEKRLRIACDVACGLEYLHHGCTPPIVHRDVKCTNILLNEKFHAKLADFGLSRAFPTEGATHISTLVAGTPGYLDPEYQSSYRLTEKSDVYSFGVVLLVIITGRPAIARYDNDNKHISRWVNLKLSDGNVKSLVDPRLQGEFDINSAGKAVELAMTCVDDMPNRRPTMKEVVMGLSDCLVTLQDAKTEILTGIVSLTLENAT</sequence>
<dbReference type="Gene3D" id="1.10.510.10">
    <property type="entry name" value="Transferase(Phosphotransferase) domain 1"/>
    <property type="match status" value="1"/>
</dbReference>
<keyword evidence="10" id="KW-0418">Kinase</keyword>
<keyword evidence="2" id="KW-0723">Serine/threonine-protein kinase</keyword>
<evidence type="ECO:0000256" key="9">
    <source>
        <dbReference type="ARBA" id="ARBA00022741"/>
    </source>
</evidence>
<reference evidence="19 20" key="1">
    <citation type="journal article" date="2017" name="Nat. Commun.">
        <title>Genome assembly with in vitro proximity ligation data and whole-genome triplication in lettuce.</title>
        <authorList>
            <person name="Reyes-Chin-Wo S."/>
            <person name="Wang Z."/>
            <person name="Yang X."/>
            <person name="Kozik A."/>
            <person name="Arikit S."/>
            <person name="Song C."/>
            <person name="Xia L."/>
            <person name="Froenicke L."/>
            <person name="Lavelle D.O."/>
            <person name="Truco M.J."/>
            <person name="Xia R."/>
            <person name="Zhu S."/>
            <person name="Xu C."/>
            <person name="Xu H."/>
            <person name="Xu X."/>
            <person name="Cox K."/>
            <person name="Korf I."/>
            <person name="Meyers B.C."/>
            <person name="Michelmore R.W."/>
        </authorList>
    </citation>
    <scope>NUCLEOTIDE SEQUENCE [LARGE SCALE GENOMIC DNA]</scope>
    <source>
        <strain evidence="20">cv. Salinas</strain>
        <tissue evidence="19">Seedlings</tissue>
    </source>
</reference>
<keyword evidence="14" id="KW-0675">Receptor</keyword>
<dbReference type="Pfam" id="PF07714">
    <property type="entry name" value="PK_Tyr_Ser-Thr"/>
    <property type="match status" value="1"/>
</dbReference>
<keyword evidence="5" id="KW-0808">Transferase</keyword>
<dbReference type="FunFam" id="3.80.10.10:FF:000129">
    <property type="entry name" value="Leucine-rich repeat receptor-like kinase"/>
    <property type="match status" value="1"/>
</dbReference>
<keyword evidence="13 16" id="KW-0472">Membrane</keyword>
<name>A0A9R1VT75_LACSA</name>
<evidence type="ECO:0000313" key="19">
    <source>
        <dbReference type="EMBL" id="KAJ0210435.1"/>
    </source>
</evidence>
<keyword evidence="6 16" id="KW-0812">Transmembrane</keyword>
<evidence type="ECO:0000256" key="17">
    <source>
        <dbReference type="SAM" id="SignalP"/>
    </source>
</evidence>
<dbReference type="GO" id="GO:0004674">
    <property type="term" value="F:protein serine/threonine kinase activity"/>
    <property type="evidence" value="ECO:0007669"/>
    <property type="project" value="UniProtKB-KW"/>
</dbReference>
<feature type="domain" description="Protein kinase" evidence="18">
    <location>
        <begin position="581"/>
        <end position="853"/>
    </location>
</feature>
<dbReference type="Gramene" id="rna-gnl|WGS:NBSK|LSAT_4X97080_mrna">
    <property type="protein sequence ID" value="cds-PLY91158.1"/>
    <property type="gene ID" value="gene-LSAT_4X97080"/>
</dbReference>
<dbReference type="Gene3D" id="3.80.10.10">
    <property type="entry name" value="Ribonuclease Inhibitor"/>
    <property type="match status" value="1"/>
</dbReference>
<accession>A0A9R1VT75</accession>
<evidence type="ECO:0000256" key="16">
    <source>
        <dbReference type="SAM" id="Phobius"/>
    </source>
</evidence>
<organism evidence="19 20">
    <name type="scientific">Lactuca sativa</name>
    <name type="common">Garden lettuce</name>
    <dbReference type="NCBI Taxonomy" id="4236"/>
    <lineage>
        <taxon>Eukaryota</taxon>
        <taxon>Viridiplantae</taxon>
        <taxon>Streptophyta</taxon>
        <taxon>Embryophyta</taxon>
        <taxon>Tracheophyta</taxon>
        <taxon>Spermatophyta</taxon>
        <taxon>Magnoliopsida</taxon>
        <taxon>eudicotyledons</taxon>
        <taxon>Gunneridae</taxon>
        <taxon>Pentapetalae</taxon>
        <taxon>asterids</taxon>
        <taxon>campanulids</taxon>
        <taxon>Asterales</taxon>
        <taxon>Asteraceae</taxon>
        <taxon>Cichorioideae</taxon>
        <taxon>Cichorieae</taxon>
        <taxon>Lactucinae</taxon>
        <taxon>Lactuca</taxon>
    </lineage>
</organism>
<keyword evidence="4" id="KW-0433">Leucine-rich repeat</keyword>